<reference evidence="3 4" key="1">
    <citation type="journal article" date="2020" name="ISME J.">
        <title>Uncovering the hidden diversity of litter-decomposition mechanisms in mushroom-forming fungi.</title>
        <authorList>
            <person name="Floudas D."/>
            <person name="Bentzer J."/>
            <person name="Ahren D."/>
            <person name="Johansson T."/>
            <person name="Persson P."/>
            <person name="Tunlid A."/>
        </authorList>
    </citation>
    <scope>NUCLEOTIDE SEQUENCE [LARGE SCALE GENOMIC DNA]</scope>
    <source>
        <strain evidence="3 4">CBS 406.79</strain>
    </source>
</reference>
<gene>
    <name evidence="3" type="ORF">D9757_015212</name>
</gene>
<dbReference type="AlphaFoldDB" id="A0A8H5CLL3"/>
<evidence type="ECO:0000313" key="3">
    <source>
        <dbReference type="EMBL" id="KAF5342922.1"/>
    </source>
</evidence>
<protein>
    <recommendedName>
        <fullName evidence="2">Aminotransferase class V domain-containing protein</fullName>
    </recommendedName>
</protein>
<dbReference type="SUPFAM" id="SSF53383">
    <property type="entry name" value="PLP-dependent transferases"/>
    <property type="match status" value="1"/>
</dbReference>
<accession>A0A8H5CLL3</accession>
<dbReference type="InterPro" id="IPR015424">
    <property type="entry name" value="PyrdxlP-dep_Trfase"/>
</dbReference>
<dbReference type="Pfam" id="PF00266">
    <property type="entry name" value="Aminotran_5"/>
    <property type="match status" value="1"/>
</dbReference>
<dbReference type="InterPro" id="IPR015421">
    <property type="entry name" value="PyrdxlP-dep_Trfase_major"/>
</dbReference>
<dbReference type="Proteomes" id="UP000518752">
    <property type="component" value="Unassembled WGS sequence"/>
</dbReference>
<dbReference type="InterPro" id="IPR000192">
    <property type="entry name" value="Aminotrans_V_dom"/>
</dbReference>
<evidence type="ECO:0000313" key="4">
    <source>
        <dbReference type="Proteomes" id="UP000518752"/>
    </source>
</evidence>
<organism evidence="3 4">
    <name type="scientific">Collybiopsis confluens</name>
    <dbReference type="NCBI Taxonomy" id="2823264"/>
    <lineage>
        <taxon>Eukaryota</taxon>
        <taxon>Fungi</taxon>
        <taxon>Dikarya</taxon>
        <taxon>Basidiomycota</taxon>
        <taxon>Agaricomycotina</taxon>
        <taxon>Agaricomycetes</taxon>
        <taxon>Agaricomycetidae</taxon>
        <taxon>Agaricales</taxon>
        <taxon>Marasmiineae</taxon>
        <taxon>Omphalotaceae</taxon>
        <taxon>Collybiopsis</taxon>
    </lineage>
</organism>
<sequence length="430" mass="48353">MNSSLQLPEFGYNIRPLFCLSPDIVNLNCGSFGCLPLIVQDEYISTFIKLEHNPDYFIRQIYRTEAADIRNTLNSFVGAEADCCVLVPNVAHGLHTVLRNLTWNSGDVVIMASTTYDIITRTVHSLRKAVPTPEIKQFQLFFPNSHANILLEFQECIRNSKSPSGKTVVIFDTIVSSPGVVLPWKKMVNICKAENVLSLVDAAHSIGHETGINLAEVSPDFWVSSCSKWLYVKRGCALLYVAPRNHSMIQQDLTPSMIIPDEKYSRFQAEFFWSGSTDVVTLMTVRPGEIMFGTSVRQQANIDRKEIALEFRQFLGGEQRIVNYCHSLAVQGGRRLAEILGTEIMCSTGEDPLELVGCMINVALPLPEGLMRAPDVLHNLDEGLLESKVYVLLFEHNSRYWIRASAQVFNQIEDFEKLGISLLRLCMNVK</sequence>
<dbReference type="PANTHER" id="PTHR43092">
    <property type="entry name" value="L-CYSTEINE DESULFHYDRASE"/>
    <property type="match status" value="1"/>
</dbReference>
<evidence type="ECO:0000259" key="2">
    <source>
        <dbReference type="Pfam" id="PF00266"/>
    </source>
</evidence>
<comment type="caution">
    <text evidence="3">The sequence shown here is derived from an EMBL/GenBank/DDBJ whole genome shotgun (WGS) entry which is preliminary data.</text>
</comment>
<keyword evidence="4" id="KW-1185">Reference proteome</keyword>
<dbReference type="OrthoDB" id="5978656at2759"/>
<feature type="domain" description="Aminotransferase class V" evidence="2">
    <location>
        <begin position="65"/>
        <end position="244"/>
    </location>
</feature>
<dbReference type="PANTHER" id="PTHR43092:SF2">
    <property type="entry name" value="HERCYNYLCYSTEINE SULFOXIDE LYASE"/>
    <property type="match status" value="1"/>
</dbReference>
<evidence type="ECO:0000256" key="1">
    <source>
        <dbReference type="ARBA" id="ARBA00022898"/>
    </source>
</evidence>
<dbReference type="EMBL" id="JAACJN010000479">
    <property type="protein sequence ID" value="KAF5342922.1"/>
    <property type="molecule type" value="Genomic_DNA"/>
</dbReference>
<dbReference type="Gene3D" id="3.40.640.10">
    <property type="entry name" value="Type I PLP-dependent aspartate aminotransferase-like (Major domain)"/>
    <property type="match status" value="1"/>
</dbReference>
<name>A0A8H5CLL3_9AGAR</name>
<keyword evidence="1" id="KW-0663">Pyridoxal phosphate</keyword>
<proteinExistence type="predicted"/>